<feature type="domain" description="PAZ" evidence="2">
    <location>
        <begin position="247"/>
        <end position="342"/>
    </location>
</feature>
<dbReference type="Proteomes" id="UP000887578">
    <property type="component" value="Unplaced"/>
</dbReference>
<sequence>MKRFQVGFNTTSESETETDNNTNDGRVSSDDSTFGAKRQSLVVLQQLGLELGDFIIYDKAVATRTIFRSGDAEVKLTTNIHGLKTKVNLTVLFQHFLVVDLIRRTTDYSTLQNHQLQQKLLAAFMVKNPNVFGQDYDNFCIDFANTLYSLIELNNFDISMSFDAAETRAAIDLVYETTLIYGFGIVDFGGVKYLSAGAYKSVACVDCPKSKGAPDVITDSKKTSFYKSINPYEMLSSAINVTRNIIPTLDQCQHMSNYVKHLEVFHLHGNRQNDPIRLSGSSAGGADETLIEYDGMKTSIAEYFSQRYKIHLRYAHWPLAIGSKKINGNIQYFPVELLCVVGELFLYFFLSFRNALRLDCQHVSNNNIGPVDTAAIVKACAFAPSIKKAEVASCLGSFAFGINEFMNKAGMEVLEKPLEVKARVLKAPQVRYSNTSRHPEQNGKWRLLKQATFIKCASLKRWIAILLNVPQELMKLNEFKNFAEGFYNEYWNRGVEIAGPLHVYEVSCDVTNIEEVFDSARREQCEYILFDRDTKHHETIKGSEQKYKVITQCVKTTTIYKVLTTSPLSLENL</sequence>
<dbReference type="WBParaSite" id="PDA_v2.g29699.t1">
    <property type="protein sequence ID" value="PDA_v2.g29699.t1"/>
    <property type="gene ID" value="PDA_v2.g29699"/>
</dbReference>
<feature type="region of interest" description="Disordered" evidence="1">
    <location>
        <begin position="1"/>
        <end position="32"/>
    </location>
</feature>
<dbReference type="PANTHER" id="PTHR22891">
    <property type="entry name" value="EUKARYOTIC TRANSLATION INITIATION FACTOR 2C"/>
    <property type="match status" value="1"/>
</dbReference>
<organism evidence="3 4">
    <name type="scientific">Panagrolaimus davidi</name>
    <dbReference type="NCBI Taxonomy" id="227884"/>
    <lineage>
        <taxon>Eukaryota</taxon>
        <taxon>Metazoa</taxon>
        <taxon>Ecdysozoa</taxon>
        <taxon>Nematoda</taxon>
        <taxon>Chromadorea</taxon>
        <taxon>Rhabditida</taxon>
        <taxon>Tylenchina</taxon>
        <taxon>Panagrolaimomorpha</taxon>
        <taxon>Panagrolaimoidea</taxon>
        <taxon>Panagrolaimidae</taxon>
        <taxon>Panagrolaimus</taxon>
    </lineage>
</organism>
<dbReference type="SUPFAM" id="SSF101690">
    <property type="entry name" value="PAZ domain"/>
    <property type="match status" value="1"/>
</dbReference>
<feature type="compositionally biased region" description="Low complexity" evidence="1">
    <location>
        <begin position="9"/>
        <end position="24"/>
    </location>
</feature>
<dbReference type="Gene3D" id="3.40.50.2300">
    <property type="match status" value="1"/>
</dbReference>
<dbReference type="GO" id="GO:0003723">
    <property type="term" value="F:RNA binding"/>
    <property type="evidence" value="ECO:0007669"/>
    <property type="project" value="InterPro"/>
</dbReference>
<dbReference type="CDD" id="cd02846">
    <property type="entry name" value="PAZ_argonaute_like"/>
    <property type="match status" value="1"/>
</dbReference>
<keyword evidence="3" id="KW-1185">Reference proteome</keyword>
<dbReference type="InterPro" id="IPR012337">
    <property type="entry name" value="RNaseH-like_sf"/>
</dbReference>
<dbReference type="Gene3D" id="2.170.260.10">
    <property type="entry name" value="paz domain"/>
    <property type="match status" value="1"/>
</dbReference>
<dbReference type="InterPro" id="IPR036085">
    <property type="entry name" value="PAZ_dom_sf"/>
</dbReference>
<evidence type="ECO:0000313" key="3">
    <source>
        <dbReference type="Proteomes" id="UP000887578"/>
    </source>
</evidence>
<proteinExistence type="predicted"/>
<name>A0A914QQR0_9BILA</name>
<evidence type="ECO:0000259" key="2">
    <source>
        <dbReference type="PROSITE" id="PS50821"/>
    </source>
</evidence>
<dbReference type="AlphaFoldDB" id="A0A914QQR0"/>
<dbReference type="Pfam" id="PF02170">
    <property type="entry name" value="PAZ"/>
    <property type="match status" value="1"/>
</dbReference>
<dbReference type="PROSITE" id="PS50821">
    <property type="entry name" value="PAZ"/>
    <property type="match status" value="1"/>
</dbReference>
<dbReference type="SUPFAM" id="SSF53098">
    <property type="entry name" value="Ribonuclease H-like"/>
    <property type="match status" value="1"/>
</dbReference>
<evidence type="ECO:0000313" key="4">
    <source>
        <dbReference type="WBParaSite" id="PDA_v2.g29699.t1"/>
    </source>
</evidence>
<evidence type="ECO:0000256" key="1">
    <source>
        <dbReference type="SAM" id="MobiDB-lite"/>
    </source>
</evidence>
<dbReference type="InterPro" id="IPR003100">
    <property type="entry name" value="PAZ_dom"/>
</dbReference>
<accession>A0A914QQR0</accession>
<reference evidence="4" key="1">
    <citation type="submission" date="2022-11" db="UniProtKB">
        <authorList>
            <consortium name="WormBaseParasite"/>
        </authorList>
    </citation>
    <scope>IDENTIFICATION</scope>
</reference>
<protein>
    <submittedName>
        <fullName evidence="4">PAZ domain-containing protein</fullName>
    </submittedName>
</protein>